<evidence type="ECO:0008006" key="4">
    <source>
        <dbReference type="Google" id="ProtNLM"/>
    </source>
</evidence>
<gene>
    <name evidence="2" type="ORF">B2M23_15075</name>
</gene>
<name>A0AAC9W4C4_EUBLI</name>
<dbReference type="PANTHER" id="PTHR41309">
    <property type="entry name" value="MEMBRANE PROTEIN-RELATED"/>
    <property type="match status" value="1"/>
</dbReference>
<accession>A0AAC9W4C4</accession>
<dbReference type="AlphaFoldDB" id="A0AAC9W4C4"/>
<dbReference type="KEGG" id="elim:B2M23_15075"/>
<sequence>MKGLIIKEFLGLRRYFRILAVLMVLYIFMAFGMTSVSIFAAINAILVMICSLSSFSYDSYNHWNEFAMSLPLSRADLVKSKYLFILLLCAFGTAVTLILSLIVGLIIHLPMQEIFIATLCSALTALFLGALTTPFIYKFGVEKARYILIIIVMIPTLVFVSFGSYLPTLHLPSAQTLTLLAWCSPVFVLAFVFLSYLISRHIFMNKDL</sequence>
<feature type="transmembrane region" description="Helical" evidence="1">
    <location>
        <begin position="81"/>
        <end position="108"/>
    </location>
</feature>
<protein>
    <recommendedName>
        <fullName evidence="4">ABC-2 family transporter protein</fullName>
    </recommendedName>
</protein>
<dbReference type="Pfam" id="PF13346">
    <property type="entry name" value="ABC2_membrane_5"/>
    <property type="match status" value="1"/>
</dbReference>
<reference evidence="3" key="1">
    <citation type="journal article" date="2017" name="Sci. Rep.">
        <title>Determination of the Genome and Primary Transcriptome of Syngas Fermenting Eubacterium limosum ATCC 8486.</title>
        <authorList>
            <person name="Song Y."/>
            <person name="Shin J."/>
            <person name="Jeong Y."/>
            <person name="Jin S."/>
            <person name="Lee J.K."/>
            <person name="Kim D.R."/>
            <person name="Kim S.C."/>
            <person name="Cho S."/>
            <person name="Cho B.K."/>
        </authorList>
    </citation>
    <scope>NUCLEOTIDE SEQUENCE [LARGE SCALE GENOMIC DNA]</scope>
    <source>
        <strain evidence="3">ATCC 8486</strain>
    </source>
</reference>
<evidence type="ECO:0000313" key="2">
    <source>
        <dbReference type="EMBL" id="ARD66763.1"/>
    </source>
</evidence>
<keyword evidence="1" id="KW-0472">Membrane</keyword>
<evidence type="ECO:0000313" key="3">
    <source>
        <dbReference type="Proteomes" id="UP000192391"/>
    </source>
</evidence>
<feature type="transmembrane region" description="Helical" evidence="1">
    <location>
        <begin position="179"/>
        <end position="198"/>
    </location>
</feature>
<feature type="transmembrane region" description="Helical" evidence="1">
    <location>
        <begin position="146"/>
        <end position="167"/>
    </location>
</feature>
<feature type="transmembrane region" description="Helical" evidence="1">
    <location>
        <begin position="12"/>
        <end position="32"/>
    </location>
</feature>
<feature type="transmembrane region" description="Helical" evidence="1">
    <location>
        <begin position="114"/>
        <end position="137"/>
    </location>
</feature>
<dbReference type="PANTHER" id="PTHR41309:SF2">
    <property type="entry name" value="MEMBRANE PROTEIN"/>
    <property type="match status" value="1"/>
</dbReference>
<dbReference type="Proteomes" id="UP000192391">
    <property type="component" value="Chromosome"/>
</dbReference>
<proteinExistence type="predicted"/>
<dbReference type="InterPro" id="IPR025699">
    <property type="entry name" value="ABC2_memb-like"/>
</dbReference>
<organism evidence="2 3">
    <name type="scientific">Eubacterium limosum</name>
    <dbReference type="NCBI Taxonomy" id="1736"/>
    <lineage>
        <taxon>Bacteria</taxon>
        <taxon>Bacillati</taxon>
        <taxon>Bacillota</taxon>
        <taxon>Clostridia</taxon>
        <taxon>Eubacteriales</taxon>
        <taxon>Eubacteriaceae</taxon>
        <taxon>Eubacterium</taxon>
    </lineage>
</organism>
<evidence type="ECO:0000256" key="1">
    <source>
        <dbReference type="SAM" id="Phobius"/>
    </source>
</evidence>
<keyword evidence="1" id="KW-1133">Transmembrane helix</keyword>
<dbReference type="EMBL" id="CP019962">
    <property type="protein sequence ID" value="ARD66763.1"/>
    <property type="molecule type" value="Genomic_DNA"/>
</dbReference>
<dbReference type="RefSeq" id="WP_038353949.1">
    <property type="nucleotide sequence ID" value="NZ_CP019962.1"/>
</dbReference>
<keyword evidence="1" id="KW-0812">Transmembrane</keyword>